<proteinExistence type="predicted"/>
<name>A0A9P6Q4Z1_9FUNG</name>
<feature type="coiled-coil region" evidence="1">
    <location>
        <begin position="10"/>
        <end position="37"/>
    </location>
</feature>
<keyword evidence="1" id="KW-0175">Coiled coil</keyword>
<comment type="caution">
    <text evidence="2">The sequence shown here is derived from an EMBL/GenBank/DDBJ whole genome shotgun (WGS) entry which is preliminary data.</text>
</comment>
<evidence type="ECO:0000313" key="2">
    <source>
        <dbReference type="EMBL" id="KAG0260025.1"/>
    </source>
</evidence>
<reference evidence="2" key="1">
    <citation type="journal article" date="2020" name="Fungal Divers.">
        <title>Resolving the Mortierellaceae phylogeny through synthesis of multi-gene phylogenetics and phylogenomics.</title>
        <authorList>
            <person name="Vandepol N."/>
            <person name="Liber J."/>
            <person name="Desiro A."/>
            <person name="Na H."/>
            <person name="Kennedy M."/>
            <person name="Barry K."/>
            <person name="Grigoriev I.V."/>
            <person name="Miller A.N."/>
            <person name="O'Donnell K."/>
            <person name="Stajich J.E."/>
            <person name="Bonito G."/>
        </authorList>
    </citation>
    <scope>NUCLEOTIDE SEQUENCE</scope>
    <source>
        <strain evidence="2">KOD948</strain>
    </source>
</reference>
<sequence length="118" mass="13901">MSYNGPPFWDIKFQKEYDALEIEMRRIQRELKNLNNNSGSDSSSFNRSIMRHEAAFHGDFDGETMEDYLEYENALVTKSRRLVEIQYRLSELSAVKLRPYDARDPMAALEDRTRIAET</sequence>
<organism evidence="2 3">
    <name type="scientific">Mortierella polycephala</name>
    <dbReference type="NCBI Taxonomy" id="41804"/>
    <lineage>
        <taxon>Eukaryota</taxon>
        <taxon>Fungi</taxon>
        <taxon>Fungi incertae sedis</taxon>
        <taxon>Mucoromycota</taxon>
        <taxon>Mortierellomycotina</taxon>
        <taxon>Mortierellomycetes</taxon>
        <taxon>Mortierellales</taxon>
        <taxon>Mortierellaceae</taxon>
        <taxon>Mortierella</taxon>
    </lineage>
</organism>
<dbReference type="EMBL" id="JAAAJA010000167">
    <property type="protein sequence ID" value="KAG0260025.1"/>
    <property type="molecule type" value="Genomic_DNA"/>
</dbReference>
<accession>A0A9P6Q4Z1</accession>
<evidence type="ECO:0000313" key="3">
    <source>
        <dbReference type="Proteomes" id="UP000726737"/>
    </source>
</evidence>
<dbReference type="Proteomes" id="UP000726737">
    <property type="component" value="Unassembled WGS sequence"/>
</dbReference>
<keyword evidence="3" id="KW-1185">Reference proteome</keyword>
<evidence type="ECO:0000256" key="1">
    <source>
        <dbReference type="SAM" id="Coils"/>
    </source>
</evidence>
<protein>
    <submittedName>
        <fullName evidence="2">Uncharacterized protein</fullName>
    </submittedName>
</protein>
<gene>
    <name evidence="2" type="ORF">BG011_002195</name>
</gene>
<dbReference type="AlphaFoldDB" id="A0A9P6Q4Z1"/>